<keyword evidence="3 6" id="KW-0645">Protease</keyword>
<evidence type="ECO:0000313" key="10">
    <source>
        <dbReference type="Proteomes" id="UP000250429"/>
    </source>
</evidence>
<dbReference type="GO" id="GO:0070006">
    <property type="term" value="F:metalloaminopeptidase activity"/>
    <property type="evidence" value="ECO:0007669"/>
    <property type="project" value="UniProtKB-UniRule"/>
</dbReference>
<comment type="cofactor">
    <cofactor evidence="6">
        <name>Co(2+)</name>
        <dbReference type="ChEBI" id="CHEBI:48828"/>
    </cofactor>
    <cofactor evidence="6">
        <name>Zn(2+)</name>
        <dbReference type="ChEBI" id="CHEBI:29105"/>
    </cofactor>
    <cofactor evidence="6">
        <name>Mn(2+)</name>
        <dbReference type="ChEBI" id="CHEBI:29035"/>
    </cofactor>
    <cofactor evidence="6">
        <name>Fe(2+)</name>
        <dbReference type="ChEBI" id="CHEBI:29033"/>
    </cofactor>
    <text evidence="6">Binds 2 divalent metal cations per subunit. Has a high-affinity and a low affinity metal-binding site. The true nature of the physiological cofactor is under debate. The enzyme is active with cobalt, zinc, manganese or divalent iron ions. Most likely, methionine aminopeptidases function as mononuclear Fe(2+)-metalloproteases under physiological conditions, and the catalytically relevant metal-binding site has been assigned to the histidine-containing high-affinity site.</text>
</comment>
<dbReference type="GO" id="GO:0005829">
    <property type="term" value="C:cytosol"/>
    <property type="evidence" value="ECO:0007669"/>
    <property type="project" value="TreeGrafter"/>
</dbReference>
<feature type="binding site" evidence="6">
    <location>
        <position position="106"/>
    </location>
    <ligand>
        <name>a divalent metal cation</name>
        <dbReference type="ChEBI" id="CHEBI:60240"/>
        <label>1</label>
    </ligand>
</feature>
<organism evidence="9 10">
    <name type="scientific">Faecalibacterium hattorii</name>
    <dbReference type="NCBI Taxonomy" id="2935520"/>
    <lineage>
        <taxon>Bacteria</taxon>
        <taxon>Bacillati</taxon>
        <taxon>Bacillota</taxon>
        <taxon>Clostridia</taxon>
        <taxon>Eubacteriales</taxon>
        <taxon>Oscillospiraceae</taxon>
        <taxon>Faecalibacterium</taxon>
    </lineage>
</organism>
<comment type="caution">
    <text evidence="9">The sequence shown here is derived from an EMBL/GenBank/DDBJ whole genome shotgun (WGS) entry which is preliminary data.</text>
</comment>
<dbReference type="Gene3D" id="3.90.230.10">
    <property type="entry name" value="Creatinase/methionine aminopeptidase superfamily"/>
    <property type="match status" value="1"/>
</dbReference>
<comment type="function">
    <text evidence="1 6">Removes the N-terminal methionine from nascent proteins. The N-terminal methionine is often cleaved when the second residue in the primary sequence is small and uncharged (Met-Ala-, Cys, Gly, Pro, Ser, Thr, or Val). Requires deformylation of the N(alpha)-formylated initiator methionine before it can be hydrolyzed.</text>
</comment>
<evidence type="ECO:0000256" key="4">
    <source>
        <dbReference type="ARBA" id="ARBA00022723"/>
    </source>
</evidence>
<dbReference type="EMBL" id="PRLC01000012">
    <property type="protein sequence ID" value="RAW59925.1"/>
    <property type="molecule type" value="Genomic_DNA"/>
</dbReference>
<feature type="binding site" evidence="6">
    <location>
        <position position="95"/>
    </location>
    <ligand>
        <name>a divalent metal cation</name>
        <dbReference type="ChEBI" id="CHEBI:60240"/>
        <label>1</label>
    </ligand>
</feature>
<protein>
    <recommendedName>
        <fullName evidence="6 7">Methionine aminopeptidase</fullName>
        <shortName evidence="6">MAP</shortName>
        <shortName evidence="6">MetAP</shortName>
        <ecNumber evidence="6 7">3.4.11.18</ecNumber>
    </recommendedName>
    <alternativeName>
        <fullName evidence="6">Peptidase M</fullName>
    </alternativeName>
</protein>
<dbReference type="EC" id="3.4.11.18" evidence="6 7"/>
<gene>
    <name evidence="6 9" type="primary">map</name>
    <name evidence="9" type="ORF">C4N23_09205</name>
</gene>
<dbReference type="Pfam" id="PF00557">
    <property type="entry name" value="Peptidase_M24"/>
    <property type="match status" value="1"/>
</dbReference>
<evidence type="ECO:0000259" key="8">
    <source>
        <dbReference type="Pfam" id="PF00557"/>
    </source>
</evidence>
<feature type="binding site" evidence="6">
    <location>
        <position position="176"/>
    </location>
    <ligand>
        <name>substrate</name>
    </ligand>
</feature>
<evidence type="ECO:0000256" key="2">
    <source>
        <dbReference type="ARBA" id="ARBA00022438"/>
    </source>
</evidence>
<evidence type="ECO:0000256" key="1">
    <source>
        <dbReference type="ARBA" id="ARBA00002521"/>
    </source>
</evidence>
<dbReference type="PRINTS" id="PR00599">
    <property type="entry name" value="MAPEPTIDASE"/>
</dbReference>
<dbReference type="PANTHER" id="PTHR43330:SF27">
    <property type="entry name" value="METHIONINE AMINOPEPTIDASE"/>
    <property type="match status" value="1"/>
</dbReference>
<dbReference type="InterPro" id="IPR001714">
    <property type="entry name" value="Pept_M24_MAP"/>
</dbReference>
<feature type="binding site" evidence="6">
    <location>
        <position position="106"/>
    </location>
    <ligand>
        <name>a divalent metal cation</name>
        <dbReference type="ChEBI" id="CHEBI:60240"/>
        <label>2</label>
        <note>catalytic</note>
    </ligand>
</feature>
<evidence type="ECO:0000256" key="5">
    <source>
        <dbReference type="ARBA" id="ARBA00022801"/>
    </source>
</evidence>
<evidence type="ECO:0000256" key="6">
    <source>
        <dbReference type="HAMAP-Rule" id="MF_01974"/>
    </source>
</evidence>
<keyword evidence="5 6" id="KW-0378">Hydrolase</keyword>
<feature type="binding site" evidence="6">
    <location>
        <position position="202"/>
    </location>
    <ligand>
        <name>a divalent metal cation</name>
        <dbReference type="ChEBI" id="CHEBI:60240"/>
        <label>2</label>
        <note>catalytic</note>
    </ligand>
</feature>
<evidence type="ECO:0000256" key="7">
    <source>
        <dbReference type="RuleBase" id="RU003653"/>
    </source>
</evidence>
<dbReference type="GO" id="GO:0004239">
    <property type="term" value="F:initiator methionyl aminopeptidase activity"/>
    <property type="evidence" value="ECO:0007669"/>
    <property type="project" value="UniProtKB-UniRule"/>
</dbReference>
<dbReference type="OrthoDB" id="9802055at2"/>
<feature type="binding site" evidence="6">
    <location>
        <position position="233"/>
    </location>
    <ligand>
        <name>a divalent metal cation</name>
        <dbReference type="ChEBI" id="CHEBI:60240"/>
        <label>2</label>
        <note>catalytic</note>
    </ligand>
</feature>
<proteinExistence type="inferred from homology"/>
<evidence type="ECO:0000313" key="9">
    <source>
        <dbReference type="EMBL" id="RAW59925.1"/>
    </source>
</evidence>
<dbReference type="NCBIfam" id="TIGR00500">
    <property type="entry name" value="met_pdase_I"/>
    <property type="match status" value="1"/>
</dbReference>
<dbReference type="PANTHER" id="PTHR43330">
    <property type="entry name" value="METHIONINE AMINOPEPTIDASE"/>
    <property type="match status" value="1"/>
</dbReference>
<dbReference type="GO" id="GO:0046872">
    <property type="term" value="F:metal ion binding"/>
    <property type="evidence" value="ECO:0007669"/>
    <property type="project" value="UniProtKB-UniRule"/>
</dbReference>
<comment type="subunit">
    <text evidence="6">Monomer.</text>
</comment>
<dbReference type="InterPro" id="IPR036005">
    <property type="entry name" value="Creatinase/aminopeptidase-like"/>
</dbReference>
<dbReference type="Proteomes" id="UP000250429">
    <property type="component" value="Unassembled WGS sequence"/>
</dbReference>
<feature type="binding site" evidence="6">
    <location>
        <position position="77"/>
    </location>
    <ligand>
        <name>substrate</name>
    </ligand>
</feature>
<name>A0A174AT36_9FIRM</name>
<dbReference type="SUPFAM" id="SSF55920">
    <property type="entry name" value="Creatinase/aminopeptidase"/>
    <property type="match status" value="1"/>
</dbReference>
<evidence type="ECO:0000256" key="3">
    <source>
        <dbReference type="ARBA" id="ARBA00022670"/>
    </source>
</evidence>
<comment type="catalytic activity">
    <reaction evidence="6 7">
        <text>Release of N-terminal amino acids, preferentially methionine, from peptides and arylamides.</text>
        <dbReference type="EC" id="3.4.11.18"/>
    </reaction>
</comment>
<feature type="binding site" evidence="6">
    <location>
        <position position="169"/>
    </location>
    <ligand>
        <name>a divalent metal cation</name>
        <dbReference type="ChEBI" id="CHEBI:60240"/>
        <label>2</label>
        <note>catalytic</note>
    </ligand>
</feature>
<keyword evidence="10" id="KW-1185">Reference proteome</keyword>
<feature type="domain" description="Peptidase M24" evidence="8">
    <location>
        <begin position="12"/>
        <end position="234"/>
    </location>
</feature>
<dbReference type="RefSeq" id="WP_055190704.1">
    <property type="nucleotide sequence ID" value="NZ_JBLVPC010000110.1"/>
</dbReference>
<dbReference type="HAMAP" id="MF_01974">
    <property type="entry name" value="MetAP_1"/>
    <property type="match status" value="1"/>
</dbReference>
<dbReference type="CDD" id="cd01086">
    <property type="entry name" value="MetAP1"/>
    <property type="match status" value="1"/>
</dbReference>
<keyword evidence="4 6" id="KW-0479">Metal-binding</keyword>
<dbReference type="InterPro" id="IPR000994">
    <property type="entry name" value="Pept_M24"/>
</dbReference>
<dbReference type="InterPro" id="IPR002467">
    <property type="entry name" value="Pept_M24A_MAP1"/>
</dbReference>
<accession>A0A174AT36</accession>
<dbReference type="GO" id="GO:0006508">
    <property type="term" value="P:proteolysis"/>
    <property type="evidence" value="ECO:0007669"/>
    <property type="project" value="UniProtKB-KW"/>
</dbReference>
<feature type="binding site" evidence="6">
    <location>
        <position position="233"/>
    </location>
    <ligand>
        <name>a divalent metal cation</name>
        <dbReference type="ChEBI" id="CHEBI:60240"/>
        <label>1</label>
    </ligand>
</feature>
<comment type="similarity">
    <text evidence="6">Belongs to the peptidase M24A family. Methionine aminopeptidase type 1 subfamily.</text>
</comment>
<dbReference type="AlphaFoldDB" id="A0A174AT36"/>
<reference evidence="9 10" key="1">
    <citation type="submission" date="2018-02" db="EMBL/GenBank/DDBJ databases">
        <title>Complete genome sequencing of Faecalibacterium prausnitzii strains isolated from the human gut.</title>
        <authorList>
            <person name="Fitzgerald B.C."/>
            <person name="Shkoporov A.N."/>
            <person name="Ross P.R."/>
            <person name="Hill C."/>
        </authorList>
    </citation>
    <scope>NUCLEOTIDE SEQUENCE [LARGE SCALE GENOMIC DNA]</scope>
    <source>
        <strain evidence="9 10">APC922/41-1</strain>
    </source>
</reference>
<keyword evidence="2 6" id="KW-0031">Aminopeptidase</keyword>
<sequence length="263" mass="28770">MIQIKNAKELDGMRRANALSAAALKYGGEHIEAGMTTWELDKLIYDFIVKHGGIPNFKGLYGFPGTACISLNDTIIHGIPSHDIVIRPGDIVSIDTGAKVDGFNGDNACTYGVGKIDLEAQRLLDVTKAALYKGIEQAKAGNRIGDIGYAVQSYCEDAGFSVVREFVGHGTGRELHEDPEVPNYGHQGRGPRLVPGMTIAIEPMICQYDCKITQSKDGWTVKTKDGGLAAHFEHSNAILKDHTEIMTRFWDDPDFDPETFSLK</sequence>